<evidence type="ECO:0000313" key="9">
    <source>
        <dbReference type="EMBL" id="GAB90036.1"/>
    </source>
</evidence>
<dbReference type="InterPro" id="IPR052704">
    <property type="entry name" value="ECF_Sigma-70_Domain"/>
</dbReference>
<reference evidence="9 10" key="1">
    <citation type="submission" date="2012-08" db="EMBL/GenBank/DDBJ databases">
        <title>Whole genome shotgun sequence of Gordonia rhizosphera NBRC 16068.</title>
        <authorList>
            <person name="Takarada H."/>
            <person name="Isaki S."/>
            <person name="Hosoyama A."/>
            <person name="Tsuchikane K."/>
            <person name="Katsumata H."/>
            <person name="Baba S."/>
            <person name="Ohji S."/>
            <person name="Yamazaki S."/>
            <person name="Fujita N."/>
        </authorList>
    </citation>
    <scope>NUCLEOTIDE SEQUENCE [LARGE SCALE GENOMIC DNA]</scope>
    <source>
        <strain evidence="9 10">NBRC 16068</strain>
    </source>
</reference>
<comment type="subunit">
    <text evidence="2">Interacts transiently with the RNA polymerase catalytic core formed by RpoA, RpoB, RpoC and RpoZ (2 alpha, 1 beta, 1 beta' and 1 omega subunit) to form the RNA polymerase holoenzyme that can initiate transcription.</text>
</comment>
<dbReference type="SUPFAM" id="SSF54427">
    <property type="entry name" value="NTF2-like"/>
    <property type="match status" value="1"/>
</dbReference>
<keyword evidence="3" id="KW-0805">Transcription regulation</keyword>
<dbReference type="STRING" id="1108045.GORHZ_080_00150"/>
<dbReference type="GO" id="GO:0006352">
    <property type="term" value="P:DNA-templated transcription initiation"/>
    <property type="evidence" value="ECO:0007669"/>
    <property type="project" value="InterPro"/>
</dbReference>
<evidence type="ECO:0000256" key="2">
    <source>
        <dbReference type="ARBA" id="ARBA00011344"/>
    </source>
</evidence>
<dbReference type="eggNOG" id="COG1595">
    <property type="taxonomic scope" value="Bacteria"/>
</dbReference>
<dbReference type="Pfam" id="PF04542">
    <property type="entry name" value="Sigma70_r2"/>
    <property type="match status" value="1"/>
</dbReference>
<name>K6W8F8_9ACTN</name>
<evidence type="ECO:0000256" key="5">
    <source>
        <dbReference type="ARBA" id="ARBA00023125"/>
    </source>
</evidence>
<dbReference type="InterPro" id="IPR032710">
    <property type="entry name" value="NTF2-like_dom_sf"/>
</dbReference>
<evidence type="ECO:0000256" key="1">
    <source>
        <dbReference type="ARBA" id="ARBA00010641"/>
    </source>
</evidence>
<dbReference type="GO" id="GO:0016987">
    <property type="term" value="F:sigma factor activity"/>
    <property type="evidence" value="ECO:0007669"/>
    <property type="project" value="UniProtKB-KW"/>
</dbReference>
<evidence type="ECO:0000256" key="4">
    <source>
        <dbReference type="ARBA" id="ARBA00023082"/>
    </source>
</evidence>
<evidence type="ECO:0000259" key="7">
    <source>
        <dbReference type="Pfam" id="PF04542"/>
    </source>
</evidence>
<dbReference type="SUPFAM" id="SSF88659">
    <property type="entry name" value="Sigma3 and sigma4 domains of RNA polymerase sigma factors"/>
    <property type="match status" value="1"/>
</dbReference>
<dbReference type="NCBIfam" id="TIGR02937">
    <property type="entry name" value="sigma70-ECF"/>
    <property type="match status" value="1"/>
</dbReference>
<dbReference type="EMBL" id="BAHC01000080">
    <property type="protein sequence ID" value="GAB90036.1"/>
    <property type="molecule type" value="Genomic_DNA"/>
</dbReference>
<keyword evidence="6" id="KW-0804">Transcription</keyword>
<dbReference type="PANTHER" id="PTHR30173:SF43">
    <property type="entry name" value="ECF RNA POLYMERASE SIGMA FACTOR SIGI-RELATED"/>
    <property type="match status" value="1"/>
</dbReference>
<dbReference type="Gene3D" id="1.10.10.10">
    <property type="entry name" value="Winged helix-like DNA-binding domain superfamily/Winged helix DNA-binding domain"/>
    <property type="match status" value="1"/>
</dbReference>
<feature type="domain" description="RNA polymerase sigma-70 region 2" evidence="7">
    <location>
        <begin position="21"/>
        <end position="80"/>
    </location>
</feature>
<dbReference type="InterPro" id="IPR014284">
    <property type="entry name" value="RNA_pol_sigma-70_dom"/>
</dbReference>
<accession>K6W8F8</accession>
<evidence type="ECO:0000256" key="3">
    <source>
        <dbReference type="ARBA" id="ARBA00023015"/>
    </source>
</evidence>
<keyword evidence="5" id="KW-0238">DNA-binding</keyword>
<keyword evidence="4" id="KW-0731">Sigma factor</keyword>
<feature type="domain" description="RNA polymerase sigma factor 70 region 4 type 2" evidence="8">
    <location>
        <begin position="116"/>
        <end position="167"/>
    </location>
</feature>
<comment type="caution">
    <text evidence="9">The sequence shown here is derived from an EMBL/GenBank/DDBJ whole genome shotgun (WGS) entry which is preliminary data.</text>
</comment>
<keyword evidence="10" id="KW-1185">Reference proteome</keyword>
<dbReference type="Gene3D" id="1.10.1740.10">
    <property type="match status" value="1"/>
</dbReference>
<sequence length="301" mass="32701">MVMTDSPQPLDPELIEEWWALYHRLVRDVAYRIGGSVAEAEDVAQDTYVRLVEHRGTLSNPKAWLTTVASRAALDRLRAHEHSRRTYVGPWLPEPLVVDDALPVEDRITLDESVRMALLVVLEQLTPEERTAFLLHDVFALDFAAIAEIVGTSNEAARQLASRARRRVSAARPARFAPDPATARRLCERFAHACSDGDLDGLVAVLAPDVAGDFDSGGLIAGAPAGELRGAEPVAAQLLRSLGGPALDFVVVPVNGEPGVVVRRSGRVVAVISFMFGPDRITIIHGVGNPEKLRHLNVDRG</sequence>
<dbReference type="PANTHER" id="PTHR30173">
    <property type="entry name" value="SIGMA 19 FACTOR"/>
    <property type="match status" value="1"/>
</dbReference>
<comment type="similarity">
    <text evidence="1">Belongs to the sigma-70 factor family. ECF subfamily.</text>
</comment>
<evidence type="ECO:0000259" key="8">
    <source>
        <dbReference type="Pfam" id="PF08281"/>
    </source>
</evidence>
<dbReference type="Gene3D" id="3.10.450.50">
    <property type="match status" value="1"/>
</dbReference>
<dbReference type="InterPro" id="IPR007627">
    <property type="entry name" value="RNA_pol_sigma70_r2"/>
</dbReference>
<evidence type="ECO:0000256" key="6">
    <source>
        <dbReference type="ARBA" id="ARBA00023163"/>
    </source>
</evidence>
<evidence type="ECO:0000313" key="10">
    <source>
        <dbReference type="Proteomes" id="UP000008363"/>
    </source>
</evidence>
<dbReference type="InterPro" id="IPR013249">
    <property type="entry name" value="RNA_pol_sigma70_r4_t2"/>
</dbReference>
<dbReference type="GO" id="GO:0003677">
    <property type="term" value="F:DNA binding"/>
    <property type="evidence" value="ECO:0007669"/>
    <property type="project" value="UniProtKB-KW"/>
</dbReference>
<dbReference type="InterPro" id="IPR013325">
    <property type="entry name" value="RNA_pol_sigma_r2"/>
</dbReference>
<dbReference type="Proteomes" id="UP000008363">
    <property type="component" value="Unassembled WGS sequence"/>
</dbReference>
<proteinExistence type="inferred from homology"/>
<dbReference type="SUPFAM" id="SSF88946">
    <property type="entry name" value="Sigma2 domain of RNA polymerase sigma factors"/>
    <property type="match status" value="1"/>
</dbReference>
<organism evidence="9 10">
    <name type="scientific">Gordonia rhizosphera NBRC 16068</name>
    <dbReference type="NCBI Taxonomy" id="1108045"/>
    <lineage>
        <taxon>Bacteria</taxon>
        <taxon>Bacillati</taxon>
        <taxon>Actinomycetota</taxon>
        <taxon>Actinomycetes</taxon>
        <taxon>Mycobacteriales</taxon>
        <taxon>Gordoniaceae</taxon>
        <taxon>Gordonia</taxon>
    </lineage>
</organism>
<dbReference type="AlphaFoldDB" id="K6W8F8"/>
<dbReference type="InterPro" id="IPR013324">
    <property type="entry name" value="RNA_pol_sigma_r3/r4-like"/>
</dbReference>
<dbReference type="InterPro" id="IPR036388">
    <property type="entry name" value="WH-like_DNA-bd_sf"/>
</dbReference>
<protein>
    <submittedName>
        <fullName evidence="9">Putative RNA polymerase ECF-type sigma factor</fullName>
    </submittedName>
</protein>
<dbReference type="Pfam" id="PF08281">
    <property type="entry name" value="Sigma70_r4_2"/>
    <property type="match status" value="1"/>
</dbReference>
<gene>
    <name evidence="9" type="ORF">GORHZ_080_00150</name>
</gene>